<gene>
    <name evidence="2" type="ORF">RRG08_005188</name>
</gene>
<dbReference type="InterPro" id="IPR042089">
    <property type="entry name" value="Peptidase_M13_dom_2"/>
</dbReference>
<dbReference type="GO" id="GO:0004222">
    <property type="term" value="F:metalloendopeptidase activity"/>
    <property type="evidence" value="ECO:0007669"/>
    <property type="project" value="InterPro"/>
</dbReference>
<dbReference type="InterPro" id="IPR000718">
    <property type="entry name" value="Peptidase_M13"/>
</dbReference>
<protein>
    <recommendedName>
        <fullName evidence="1">Peptidase M13 N-terminal domain-containing protein</fullName>
    </recommendedName>
</protein>
<dbReference type="PANTHER" id="PTHR11733">
    <property type="entry name" value="ZINC METALLOPROTEASE FAMILY M13 NEPRILYSIN-RELATED"/>
    <property type="match status" value="1"/>
</dbReference>
<evidence type="ECO:0000313" key="3">
    <source>
        <dbReference type="Proteomes" id="UP001283361"/>
    </source>
</evidence>
<evidence type="ECO:0000259" key="1">
    <source>
        <dbReference type="Pfam" id="PF05649"/>
    </source>
</evidence>
<dbReference type="AlphaFoldDB" id="A0AAE0ZI90"/>
<dbReference type="SUPFAM" id="SSF55486">
    <property type="entry name" value="Metalloproteases ('zincins'), catalytic domain"/>
    <property type="match status" value="1"/>
</dbReference>
<sequence length="676" mass="78693">MGKRNYQFHRSELFRRLGWLVVPVLFWQLDTLGNLSIASIQESNNSTCQDCCDYWCTTMNCVKEAAQLWQLMNHSADPCVNFDEFACGKFYKEADIPDERGYAESWDISNEKIRKILEEILSEEIKPKDRHHQRMRKLFMKSCMDIEQRERIGLQPFLETKFAEEWPTLKGRAWKETKNFSLEEMVLLYSRFNPFFNIHVVEDHENLPHKAIDITPLETGFLDSFQYQRGRHSNLVMAYETKLREMAVELGADPVTAAQDAAAFVDWQAQFFKGKNFFLIDIMEFNLSSLYSNSNLSRLGVPQAISALFGSVNITLGDNVQIIVYDRRVFNKIKVAIEKMTEREIRNVFGFTYAATRVFVTKRMQEISDKLEEVQTGNSFKKPLIRRCVEAVSNHFSLSLSKEYVNSAISNTAKNALAEMYERTKEIFREILNNTSWMARSSKQAALDKLESIALINVLPEEGFDDDSLDMVYKNFVMSGENYYENIETSIREAEMKNLRSLKDPSEDATWARKTFQANAYFRRTGNEICKYFNEYHAYEISVSCMRAALFEDAQLCRVLCMFRVDSQIPDPWVGRMRSLYSRIRTETRRIYNAASGRRSCSGRSEELLLKAYRISLPQRKPVETIHDLPRREVDLGDEEIVQHYHPVPLEDYVPVIGGENCLFRAVSMEAFRYDS</sequence>
<organism evidence="2 3">
    <name type="scientific">Elysia crispata</name>
    <name type="common">lettuce slug</name>
    <dbReference type="NCBI Taxonomy" id="231223"/>
    <lineage>
        <taxon>Eukaryota</taxon>
        <taxon>Metazoa</taxon>
        <taxon>Spiralia</taxon>
        <taxon>Lophotrochozoa</taxon>
        <taxon>Mollusca</taxon>
        <taxon>Gastropoda</taxon>
        <taxon>Heterobranchia</taxon>
        <taxon>Euthyneura</taxon>
        <taxon>Panpulmonata</taxon>
        <taxon>Sacoglossa</taxon>
        <taxon>Placobranchoidea</taxon>
        <taxon>Plakobranchidae</taxon>
        <taxon>Elysia</taxon>
    </lineage>
</organism>
<reference evidence="2" key="1">
    <citation type="journal article" date="2023" name="G3 (Bethesda)">
        <title>A reference genome for the long-term kleptoplast-retaining sea slug Elysia crispata morphotype clarki.</title>
        <authorList>
            <person name="Eastman K.E."/>
            <person name="Pendleton A.L."/>
            <person name="Shaikh M.A."/>
            <person name="Suttiyut T."/>
            <person name="Ogas R."/>
            <person name="Tomko P."/>
            <person name="Gavelis G."/>
            <person name="Widhalm J.R."/>
            <person name="Wisecaver J.H."/>
        </authorList>
    </citation>
    <scope>NUCLEOTIDE SEQUENCE</scope>
    <source>
        <strain evidence="2">ECLA1</strain>
    </source>
</reference>
<dbReference type="PANTHER" id="PTHR11733:SF208">
    <property type="entry name" value="PEPTIDASE M13 C-TERMINAL DOMAIN-CONTAINING PROTEIN"/>
    <property type="match status" value="1"/>
</dbReference>
<comment type="caution">
    <text evidence="2">The sequence shown here is derived from an EMBL/GenBank/DDBJ whole genome shotgun (WGS) entry which is preliminary data.</text>
</comment>
<proteinExistence type="predicted"/>
<name>A0AAE0ZI90_9GAST</name>
<dbReference type="GO" id="GO:0005886">
    <property type="term" value="C:plasma membrane"/>
    <property type="evidence" value="ECO:0007669"/>
    <property type="project" value="TreeGrafter"/>
</dbReference>
<dbReference type="PROSITE" id="PS51885">
    <property type="entry name" value="NEPRILYSIN"/>
    <property type="match status" value="1"/>
</dbReference>
<dbReference type="InterPro" id="IPR008753">
    <property type="entry name" value="Peptidase_M13_N"/>
</dbReference>
<evidence type="ECO:0000313" key="2">
    <source>
        <dbReference type="EMBL" id="KAK3769241.1"/>
    </source>
</evidence>
<feature type="domain" description="Peptidase M13 N-terminal" evidence="1">
    <location>
        <begin position="78"/>
        <end position="453"/>
    </location>
</feature>
<accession>A0AAE0ZI90</accession>
<dbReference type="Gene3D" id="1.10.1380.10">
    <property type="entry name" value="Neutral endopeptidase , domain2"/>
    <property type="match status" value="1"/>
</dbReference>
<dbReference type="GO" id="GO:0016485">
    <property type="term" value="P:protein processing"/>
    <property type="evidence" value="ECO:0007669"/>
    <property type="project" value="TreeGrafter"/>
</dbReference>
<dbReference type="Proteomes" id="UP001283361">
    <property type="component" value="Unassembled WGS sequence"/>
</dbReference>
<keyword evidence="3" id="KW-1185">Reference proteome</keyword>
<dbReference type="Pfam" id="PF05649">
    <property type="entry name" value="Peptidase_M13_N"/>
    <property type="match status" value="1"/>
</dbReference>
<dbReference type="EMBL" id="JAWDGP010003957">
    <property type="protein sequence ID" value="KAK3769241.1"/>
    <property type="molecule type" value="Genomic_DNA"/>
</dbReference>